<feature type="transmembrane region" description="Helical" evidence="1">
    <location>
        <begin position="193"/>
        <end position="211"/>
    </location>
</feature>
<dbReference type="InterPro" id="IPR022606">
    <property type="entry name" value="DUF2914"/>
</dbReference>
<dbReference type="Pfam" id="PF11141">
    <property type="entry name" value="DUF2914"/>
    <property type="match status" value="1"/>
</dbReference>
<evidence type="ECO:0000259" key="2">
    <source>
        <dbReference type="Pfam" id="PF11141"/>
    </source>
</evidence>
<accession>A0A9X4MEV7</accession>
<reference evidence="3" key="1">
    <citation type="journal article" date="2022" name="bioRxiv">
        <title>Thiovibrio frasassiensisgen. nov., sp. nov., an autotrophic, elemental sulfur disproportionating bacterium isolated from sulfidic karst sediment, and proposal of Thiovibrionaceae fam. nov.</title>
        <authorList>
            <person name="Aronson H."/>
            <person name="Thomas C."/>
            <person name="Bhattacharyya M."/>
            <person name="Eckstein S."/>
            <person name="Jensen S."/>
            <person name="Barco R."/>
            <person name="Macalady J."/>
            <person name="Amend J."/>
        </authorList>
    </citation>
    <scope>NUCLEOTIDE SEQUENCE</scope>
    <source>
        <strain evidence="3">RS19-109</strain>
    </source>
</reference>
<dbReference type="AlphaFoldDB" id="A0A9X4MEV7"/>
<feature type="transmembrane region" description="Helical" evidence="1">
    <location>
        <begin position="37"/>
        <end position="54"/>
    </location>
</feature>
<evidence type="ECO:0000313" key="3">
    <source>
        <dbReference type="EMBL" id="MDG4476264.1"/>
    </source>
</evidence>
<dbReference type="Proteomes" id="UP001154240">
    <property type="component" value="Unassembled WGS sequence"/>
</dbReference>
<feature type="transmembrane region" description="Helical" evidence="1">
    <location>
        <begin position="110"/>
        <end position="129"/>
    </location>
</feature>
<organism evidence="3 4">
    <name type="scientific">Thiovibrio frasassiensis</name>
    <dbReference type="NCBI Taxonomy" id="2984131"/>
    <lineage>
        <taxon>Bacteria</taxon>
        <taxon>Pseudomonadati</taxon>
        <taxon>Thermodesulfobacteriota</taxon>
        <taxon>Desulfobulbia</taxon>
        <taxon>Desulfobulbales</taxon>
        <taxon>Thiovibrionaceae</taxon>
        <taxon>Thiovibrio</taxon>
    </lineage>
</organism>
<feature type="transmembrane region" description="Helical" evidence="1">
    <location>
        <begin position="85"/>
        <end position="104"/>
    </location>
</feature>
<evidence type="ECO:0000256" key="1">
    <source>
        <dbReference type="SAM" id="Phobius"/>
    </source>
</evidence>
<feature type="domain" description="DUF2914" evidence="2">
    <location>
        <begin position="276"/>
        <end position="342"/>
    </location>
</feature>
<keyword evidence="4" id="KW-1185">Reference proteome</keyword>
<keyword evidence="1" id="KW-1133">Transmembrane helix</keyword>
<evidence type="ECO:0000313" key="4">
    <source>
        <dbReference type="Proteomes" id="UP001154240"/>
    </source>
</evidence>
<reference evidence="3" key="2">
    <citation type="submission" date="2022-10" db="EMBL/GenBank/DDBJ databases">
        <authorList>
            <person name="Aronson H.S."/>
        </authorList>
    </citation>
    <scope>NUCLEOTIDE SEQUENCE</scope>
    <source>
        <strain evidence="3">RS19-109</strain>
    </source>
</reference>
<proteinExistence type="predicted"/>
<sequence>MHSRLANLRAYLPALAFFGGFLWDALTIGRSVGPTDLWILSGYLVGAAAILWWLGHRHHAQAMAVSEGDAAPASGRSIWWERAPLLLLQFLFGGLFSALFILYFKSSSHLTAMLWSLGLGGLLVANEFIDDKYHRFTLTWALFGLCSMLLFNFVLPFMVGSISMVWFYLSTLAGAGLTHWLRKNTRGCPGRAAPIWIIAGMLAVAYPLDLIPPVPLVKRDIEVGRNFARVGDEYRLTLEKASWWVFWRELSGEVHLAPGERLYCVSSVFAPGGLSTRLYHRWEHYEPIRGWVTVSRKGFGLFGGRNGGFRGYTYKQEVPSGQWRVAVETENGRTVVVHAFTVVTDVPVEPESETVRGL</sequence>
<comment type="caution">
    <text evidence="3">The sequence shown here is derived from an EMBL/GenBank/DDBJ whole genome shotgun (WGS) entry which is preliminary data.</text>
</comment>
<feature type="transmembrane region" description="Helical" evidence="1">
    <location>
        <begin position="12"/>
        <end position="31"/>
    </location>
</feature>
<feature type="transmembrane region" description="Helical" evidence="1">
    <location>
        <begin position="165"/>
        <end position="181"/>
    </location>
</feature>
<dbReference type="EMBL" id="JAPHEH010000001">
    <property type="protein sequence ID" value="MDG4476264.1"/>
    <property type="molecule type" value="Genomic_DNA"/>
</dbReference>
<keyword evidence="1" id="KW-0812">Transmembrane</keyword>
<gene>
    <name evidence="3" type="ORF">OLX77_08860</name>
</gene>
<protein>
    <submittedName>
        <fullName evidence="3">DUF2914 domain-containing protein</fullName>
    </submittedName>
</protein>
<dbReference type="RefSeq" id="WP_307633234.1">
    <property type="nucleotide sequence ID" value="NZ_JAPHEH010000001.1"/>
</dbReference>
<keyword evidence="1" id="KW-0472">Membrane</keyword>
<feature type="transmembrane region" description="Helical" evidence="1">
    <location>
        <begin position="136"/>
        <end position="159"/>
    </location>
</feature>
<name>A0A9X4MEV7_9BACT</name>